<evidence type="ECO:0000313" key="3">
    <source>
        <dbReference type="Proteomes" id="UP000297535"/>
    </source>
</evidence>
<feature type="region of interest" description="Disordered" evidence="1">
    <location>
        <begin position="1"/>
        <end position="28"/>
    </location>
</feature>
<dbReference type="AlphaFoldDB" id="A0A4Z0NFW3"/>
<proteinExistence type="predicted"/>
<gene>
    <name evidence="2" type="ORF">EU555_32670</name>
</gene>
<keyword evidence="3" id="KW-1185">Reference proteome</keyword>
<dbReference type="OrthoDB" id="8004846at2"/>
<protein>
    <submittedName>
        <fullName evidence="2">Uncharacterized protein</fullName>
    </submittedName>
</protein>
<sequence>MRRRNPRRSYDEHGREIAPPTVGSARAEGETTVSARCYDCGHSAIVSTDHFPADLPIPDIELRLRCSACQGKRIGVMKDMQAYYARLTAETGWKMEIKPWLKLDPEA</sequence>
<dbReference type="Proteomes" id="UP000297535">
    <property type="component" value="Unassembled WGS sequence"/>
</dbReference>
<accession>A0A4Z0NFW3</accession>
<comment type="caution">
    <text evidence="2">The sequence shown here is derived from an EMBL/GenBank/DDBJ whole genome shotgun (WGS) entry which is preliminary data.</text>
</comment>
<dbReference type="EMBL" id="SRLB01000046">
    <property type="protein sequence ID" value="TGD94074.1"/>
    <property type="molecule type" value="Genomic_DNA"/>
</dbReference>
<evidence type="ECO:0000313" key="2">
    <source>
        <dbReference type="EMBL" id="TGD94074.1"/>
    </source>
</evidence>
<organism evidence="2 3">
    <name type="scientific">Methylobacterium nonmethylotrophicum</name>
    <dbReference type="NCBI Taxonomy" id="1141884"/>
    <lineage>
        <taxon>Bacteria</taxon>
        <taxon>Pseudomonadati</taxon>
        <taxon>Pseudomonadota</taxon>
        <taxon>Alphaproteobacteria</taxon>
        <taxon>Hyphomicrobiales</taxon>
        <taxon>Methylobacteriaceae</taxon>
        <taxon>Methylobacterium</taxon>
    </lineage>
</organism>
<name>A0A4Z0NFW3_9HYPH</name>
<reference evidence="2 3" key="1">
    <citation type="submission" date="2019-04" db="EMBL/GenBank/DDBJ databases">
        <authorList>
            <person name="Feng G."/>
            <person name="Zhu H."/>
        </authorList>
    </citation>
    <scope>NUCLEOTIDE SEQUENCE [LARGE SCALE GENOMIC DNA]</scope>
    <source>
        <strain evidence="2 3">6HR-1</strain>
    </source>
</reference>
<evidence type="ECO:0000256" key="1">
    <source>
        <dbReference type="SAM" id="MobiDB-lite"/>
    </source>
</evidence>